<feature type="repeat" description="ANK" evidence="1">
    <location>
        <begin position="55"/>
        <end position="78"/>
    </location>
</feature>
<reference evidence="3" key="1">
    <citation type="submission" date="2015-07" db="EMBL/GenBank/DDBJ databases">
        <title>Adaptation to a free-living lifestyle via gene acquisitions in the diplomonad Trepomonas sp. PC1.</title>
        <authorList>
            <person name="Xu F."/>
            <person name="Jerlstrom-Hultqvist J."/>
            <person name="Kolisko M."/>
            <person name="Simpson A.G.B."/>
            <person name="Roger A.J."/>
            <person name="Svard S.G."/>
            <person name="Andersson J.O."/>
        </authorList>
    </citation>
    <scope>NUCLEOTIDE SEQUENCE</scope>
    <source>
        <strain evidence="3">PC1</strain>
    </source>
</reference>
<dbReference type="PROSITE" id="PS50297">
    <property type="entry name" value="ANK_REP_REGION"/>
    <property type="match status" value="1"/>
</dbReference>
<dbReference type="PROSITE" id="PS50088">
    <property type="entry name" value="ANK_REPEAT"/>
    <property type="match status" value="2"/>
</dbReference>
<feature type="coiled-coil region" evidence="2">
    <location>
        <begin position="120"/>
        <end position="192"/>
    </location>
</feature>
<keyword evidence="1" id="KW-0040">ANK repeat</keyword>
<dbReference type="PANTHER" id="PTHR24120:SF4">
    <property type="entry name" value="GH07239P"/>
    <property type="match status" value="1"/>
</dbReference>
<accession>A0A146KGC9</accession>
<dbReference type="Gene3D" id="1.25.40.20">
    <property type="entry name" value="Ankyrin repeat-containing domain"/>
    <property type="match status" value="1"/>
</dbReference>
<organism evidence="3">
    <name type="scientific">Trepomonas sp. PC1</name>
    <dbReference type="NCBI Taxonomy" id="1076344"/>
    <lineage>
        <taxon>Eukaryota</taxon>
        <taxon>Metamonada</taxon>
        <taxon>Diplomonadida</taxon>
        <taxon>Hexamitidae</taxon>
        <taxon>Hexamitinae</taxon>
        <taxon>Trepomonas</taxon>
    </lineage>
</organism>
<dbReference type="SUPFAM" id="SSF48403">
    <property type="entry name" value="Ankyrin repeat"/>
    <property type="match status" value="1"/>
</dbReference>
<dbReference type="PANTHER" id="PTHR24120">
    <property type="entry name" value="GH07239P"/>
    <property type="match status" value="1"/>
</dbReference>
<dbReference type="SMART" id="SM00248">
    <property type="entry name" value="ANK"/>
    <property type="match status" value="2"/>
</dbReference>
<dbReference type="InterPro" id="IPR036770">
    <property type="entry name" value="Ankyrin_rpt-contain_sf"/>
</dbReference>
<dbReference type="AlphaFoldDB" id="A0A146KGC9"/>
<evidence type="ECO:0000256" key="1">
    <source>
        <dbReference type="PROSITE-ProRule" id="PRU00023"/>
    </source>
</evidence>
<feature type="repeat" description="ANK" evidence="1">
    <location>
        <begin position="24"/>
        <end position="56"/>
    </location>
</feature>
<sequence length="197" mass="23297">QTNDVDYIMQHIKAKVTTRDTQFKNKTALMYAAQYNKADVVKLLLPFESGLENEDGLTALHYAIINDHEDIVNLLFQREKHLINNTKSIFDLIKNPLLQQQISCKLNEDCGQNEDKMRKREQNRKEIKIKQQNMEILQQIQDLENQNHIYEGILNNMGFQKIQVKDYKIDEIEKEIQQVRQEIREIRCLIEKLAIGK</sequence>
<evidence type="ECO:0000256" key="2">
    <source>
        <dbReference type="SAM" id="Coils"/>
    </source>
</evidence>
<dbReference type="InterPro" id="IPR002110">
    <property type="entry name" value="Ankyrin_rpt"/>
</dbReference>
<name>A0A146KGC9_9EUKA</name>
<proteinExistence type="predicted"/>
<gene>
    <name evidence="3" type="ORF">TPC1_11142</name>
</gene>
<dbReference type="EMBL" id="GDID01000853">
    <property type="protein sequence ID" value="JAP95753.1"/>
    <property type="molecule type" value="Transcribed_RNA"/>
</dbReference>
<keyword evidence="2" id="KW-0175">Coiled coil</keyword>
<feature type="non-terminal residue" evidence="3">
    <location>
        <position position="1"/>
    </location>
</feature>
<evidence type="ECO:0000313" key="3">
    <source>
        <dbReference type="EMBL" id="JAP95753.1"/>
    </source>
</evidence>
<dbReference type="Pfam" id="PF12796">
    <property type="entry name" value="Ank_2"/>
    <property type="match status" value="1"/>
</dbReference>
<protein>
    <submittedName>
        <fullName evidence="3">Ankyrin repeat-containing protein</fullName>
    </submittedName>
</protein>